<dbReference type="PROSITE" id="PS00862">
    <property type="entry name" value="OX2_COVAL_FAD"/>
    <property type="match status" value="1"/>
</dbReference>
<comment type="cofactor">
    <cofactor evidence="1">
        <name>FAD</name>
        <dbReference type="ChEBI" id="CHEBI:57692"/>
    </cofactor>
</comment>
<feature type="domain" description="FAD-binding PCMH-type" evidence="6">
    <location>
        <begin position="36"/>
        <end position="207"/>
    </location>
</feature>
<accession>A0A939PSB9</accession>
<evidence type="ECO:0000256" key="2">
    <source>
        <dbReference type="ARBA" id="ARBA00005466"/>
    </source>
</evidence>
<dbReference type="InterPro" id="IPR006094">
    <property type="entry name" value="Oxid_FAD_bind_N"/>
</dbReference>
<dbReference type="PROSITE" id="PS51387">
    <property type="entry name" value="FAD_PCMH"/>
    <property type="match status" value="1"/>
</dbReference>
<evidence type="ECO:0000313" key="7">
    <source>
        <dbReference type="EMBL" id="MBO2455358.1"/>
    </source>
</evidence>
<gene>
    <name evidence="7" type="ORF">J4573_50340</name>
</gene>
<dbReference type="Gene3D" id="3.30.465.10">
    <property type="match status" value="1"/>
</dbReference>
<comment type="caution">
    <text evidence="7">The sequence shown here is derived from an EMBL/GenBank/DDBJ whole genome shotgun (WGS) entry which is preliminary data.</text>
</comment>
<evidence type="ECO:0000256" key="4">
    <source>
        <dbReference type="ARBA" id="ARBA00022827"/>
    </source>
</evidence>
<dbReference type="GO" id="GO:0016491">
    <property type="term" value="F:oxidoreductase activity"/>
    <property type="evidence" value="ECO:0007669"/>
    <property type="project" value="UniProtKB-KW"/>
</dbReference>
<evidence type="ECO:0000313" key="8">
    <source>
        <dbReference type="Proteomes" id="UP000669179"/>
    </source>
</evidence>
<dbReference type="Pfam" id="PF01565">
    <property type="entry name" value="FAD_binding_4"/>
    <property type="match status" value="1"/>
</dbReference>
<dbReference type="PANTHER" id="PTHR42973:SF39">
    <property type="entry name" value="FAD-BINDING PCMH-TYPE DOMAIN-CONTAINING PROTEIN"/>
    <property type="match status" value="1"/>
</dbReference>
<dbReference type="PANTHER" id="PTHR42973">
    <property type="entry name" value="BINDING OXIDOREDUCTASE, PUTATIVE (AFU_ORTHOLOGUE AFUA_1G17690)-RELATED"/>
    <property type="match status" value="1"/>
</dbReference>
<dbReference type="Gene3D" id="3.30.43.10">
    <property type="entry name" value="Uridine Diphospho-n-acetylenolpyruvylglucosamine Reductase, domain 2"/>
    <property type="match status" value="1"/>
</dbReference>
<keyword evidence="4" id="KW-0274">FAD</keyword>
<dbReference type="SUPFAM" id="SSF56176">
    <property type="entry name" value="FAD-binding/transporter-associated domain-like"/>
    <property type="match status" value="1"/>
</dbReference>
<sequence>MDHPWGALSDAIKGQVFLPEADAYEVARKPAIDRFHGVRPKAVVRCTGDDDVTEALAFAREQGIQVRVRGGGHCFAGRSSAEGIVLDTTPMNAVEVDGDRGDRVVIGAGARLGDVYDALAARGVTIPAGCGPTVGIAGLALGGGIGILGRLHGLTCDSLEAARVVLPDGRTVDCDAEREPDLFWALRGAGAAGFGVVTSLTFRTLPAPEEATTLHLSWQADQGAALISGWQEHVPDAPAEMAASLLVRADGDPLSPATVHLFGAMIGGEAETRVRLNELVGHIGVAPRSVLLRTLPFRETKRFLAEYGVEGEAAPGSHGYIRSGFFRRTIPDEAIAELVRGFAADRAPGEARELDFSPWLGAYNAVAEDATAFVHRRERFLLKLTAAVPQGCEPSGWLADGWDAVRPWSTGGVYANFPQPELGPLSPAYHLGNRDRVVQVKRRYDPEGLLGR</sequence>
<keyword evidence="5" id="KW-0560">Oxidoreductase</keyword>
<dbReference type="Gene3D" id="3.40.462.20">
    <property type="match status" value="1"/>
</dbReference>
<evidence type="ECO:0000256" key="3">
    <source>
        <dbReference type="ARBA" id="ARBA00022630"/>
    </source>
</evidence>
<dbReference type="InterPro" id="IPR016167">
    <property type="entry name" value="FAD-bd_PCMH_sub1"/>
</dbReference>
<dbReference type="InterPro" id="IPR016169">
    <property type="entry name" value="FAD-bd_PCMH_sub2"/>
</dbReference>
<dbReference type="RefSeq" id="WP_208263580.1">
    <property type="nucleotide sequence ID" value="NZ_JAGEOJ010000035.1"/>
</dbReference>
<dbReference type="EMBL" id="JAGEOJ010000035">
    <property type="protein sequence ID" value="MBO2455358.1"/>
    <property type="molecule type" value="Genomic_DNA"/>
</dbReference>
<comment type="similarity">
    <text evidence="2">Belongs to the oxygen-dependent FAD-linked oxidoreductase family.</text>
</comment>
<name>A0A939PSB9_9ACTN</name>
<proteinExistence type="inferred from homology"/>
<dbReference type="Pfam" id="PF08031">
    <property type="entry name" value="BBE"/>
    <property type="match status" value="1"/>
</dbReference>
<dbReference type="InterPro" id="IPR016166">
    <property type="entry name" value="FAD-bd_PCMH"/>
</dbReference>
<organism evidence="7 8">
    <name type="scientific">Actinomadura barringtoniae</name>
    <dbReference type="NCBI Taxonomy" id="1427535"/>
    <lineage>
        <taxon>Bacteria</taxon>
        <taxon>Bacillati</taxon>
        <taxon>Actinomycetota</taxon>
        <taxon>Actinomycetes</taxon>
        <taxon>Streptosporangiales</taxon>
        <taxon>Thermomonosporaceae</taxon>
        <taxon>Actinomadura</taxon>
    </lineage>
</organism>
<protein>
    <submittedName>
        <fullName evidence="7">FAD-binding oxidoreductase</fullName>
    </submittedName>
</protein>
<evidence type="ECO:0000256" key="5">
    <source>
        <dbReference type="ARBA" id="ARBA00023002"/>
    </source>
</evidence>
<evidence type="ECO:0000256" key="1">
    <source>
        <dbReference type="ARBA" id="ARBA00001974"/>
    </source>
</evidence>
<keyword evidence="8" id="KW-1185">Reference proteome</keyword>
<dbReference type="AlphaFoldDB" id="A0A939PSB9"/>
<dbReference type="GO" id="GO:0071949">
    <property type="term" value="F:FAD binding"/>
    <property type="evidence" value="ECO:0007669"/>
    <property type="project" value="InterPro"/>
</dbReference>
<evidence type="ECO:0000259" key="6">
    <source>
        <dbReference type="PROSITE" id="PS51387"/>
    </source>
</evidence>
<dbReference type="Proteomes" id="UP000669179">
    <property type="component" value="Unassembled WGS sequence"/>
</dbReference>
<keyword evidence="3" id="KW-0285">Flavoprotein</keyword>
<reference evidence="7" key="1">
    <citation type="submission" date="2021-03" db="EMBL/GenBank/DDBJ databases">
        <authorList>
            <person name="Kanchanasin P."/>
            <person name="Saeng-In P."/>
            <person name="Phongsopitanun W."/>
            <person name="Yuki M."/>
            <person name="Kudo T."/>
            <person name="Ohkuma M."/>
            <person name="Tanasupawat S."/>
        </authorList>
    </citation>
    <scope>NUCLEOTIDE SEQUENCE</scope>
    <source>
        <strain evidence="7">GKU 128</strain>
    </source>
</reference>
<dbReference type="InterPro" id="IPR036318">
    <property type="entry name" value="FAD-bd_PCMH-like_sf"/>
</dbReference>
<dbReference type="InterPro" id="IPR050416">
    <property type="entry name" value="FAD-linked_Oxidoreductase"/>
</dbReference>
<dbReference type="InterPro" id="IPR012951">
    <property type="entry name" value="BBE"/>
</dbReference>
<dbReference type="InterPro" id="IPR006093">
    <property type="entry name" value="Oxy_OxRdtase_FAD_BS"/>
</dbReference>